<protein>
    <recommendedName>
        <fullName evidence="3">Head decoration protein</fullName>
    </recommendedName>
</protein>
<proteinExistence type="predicted"/>
<dbReference type="Pfam" id="PF02924">
    <property type="entry name" value="HDPD"/>
    <property type="match status" value="1"/>
</dbReference>
<name>A0A2H4TLW1_ECOLX</name>
<dbReference type="Proteomes" id="UP000236551">
    <property type="component" value="Chromosome"/>
</dbReference>
<evidence type="ECO:0000313" key="2">
    <source>
        <dbReference type="Proteomes" id="UP000236551"/>
    </source>
</evidence>
<evidence type="ECO:0000313" key="1">
    <source>
        <dbReference type="EMBL" id="ATZ30550.1"/>
    </source>
</evidence>
<dbReference type="InterPro" id="IPR004195">
    <property type="entry name" value="Head_decoration_D"/>
</dbReference>
<dbReference type="AlphaFoldDB" id="A0A2H4TLW1"/>
<sequence>MSTYGNNPSVPGYWSGAYQPDQLLCGPLQVVTKTVTITGGEVYQRGTVLGRMTESGAYTLCKQGAGVTDGSETPVAILADMADASSGDVLAGVYLMGEFNANRVIFDESWDIDDLSVALEKEKIFLRNPVTVP</sequence>
<organism evidence="1 2">
    <name type="scientific">Escherichia coli</name>
    <dbReference type="NCBI Taxonomy" id="562"/>
    <lineage>
        <taxon>Bacteria</taxon>
        <taxon>Pseudomonadati</taxon>
        <taxon>Pseudomonadota</taxon>
        <taxon>Gammaproteobacteria</taxon>
        <taxon>Enterobacterales</taxon>
        <taxon>Enterobacteriaceae</taxon>
        <taxon>Escherichia</taxon>
    </lineage>
</organism>
<evidence type="ECO:0008006" key="3">
    <source>
        <dbReference type="Google" id="ProtNLM"/>
    </source>
</evidence>
<dbReference type="Gene3D" id="2.40.300.10">
    <property type="entry name" value="Head decoration protein D"/>
    <property type="match status" value="1"/>
</dbReference>
<dbReference type="EMBL" id="CP024978">
    <property type="protein sequence ID" value="ATZ30550.1"/>
    <property type="molecule type" value="Genomic_DNA"/>
</dbReference>
<reference evidence="1 2" key="1">
    <citation type="submission" date="2017-11" db="EMBL/GenBank/DDBJ databases">
        <title>Escherichia coli CV839-15 Genome sequencing and assembly.</title>
        <authorList>
            <person name="Li Z."/>
            <person name="Song N."/>
            <person name="Li W."/>
            <person name="Philip H.R."/>
            <person name="Bu Z."/>
            <person name="Siguo L."/>
        </authorList>
    </citation>
    <scope>NUCLEOTIDE SEQUENCE [LARGE SCALE GENOMIC DNA]</scope>
    <source>
        <strain evidence="1 2">CV839-15</strain>
    </source>
</reference>
<accession>A0A2H4TLW1</accession>
<dbReference type="RefSeq" id="WP_063079841.1">
    <property type="nucleotide sequence ID" value="NZ_BFNC01000333.1"/>
</dbReference>
<gene>
    <name evidence="1" type="ORF">CV83915_00171</name>
</gene>